<accession>A0A0S2K1L1</accession>
<feature type="signal peptide" evidence="4">
    <location>
        <begin position="1"/>
        <end position="23"/>
    </location>
</feature>
<evidence type="ECO:0000313" key="7">
    <source>
        <dbReference type="Proteomes" id="UP000061457"/>
    </source>
</evidence>
<keyword evidence="2" id="KW-0677">Repeat</keyword>
<dbReference type="EMBL" id="CP013187">
    <property type="protein sequence ID" value="ALO42203.1"/>
    <property type="molecule type" value="Genomic_DNA"/>
</dbReference>
<evidence type="ECO:0000256" key="1">
    <source>
        <dbReference type="ARBA" id="ARBA00022729"/>
    </source>
</evidence>
<keyword evidence="3" id="KW-0106">Calcium</keyword>
<proteinExistence type="predicted"/>
<dbReference type="AlphaFoldDB" id="A0A0S2K1L1"/>
<dbReference type="STRING" id="161398.PP2015_1701"/>
<dbReference type="PATRIC" id="fig|161398.10.peg.1726"/>
<gene>
    <name evidence="6" type="ORF">PP2015_1701</name>
</gene>
<organism evidence="6 7">
    <name type="scientific">Pseudoalteromonas phenolica</name>
    <dbReference type="NCBI Taxonomy" id="161398"/>
    <lineage>
        <taxon>Bacteria</taxon>
        <taxon>Pseudomonadati</taxon>
        <taxon>Pseudomonadota</taxon>
        <taxon>Gammaproteobacteria</taxon>
        <taxon>Alteromonadales</taxon>
        <taxon>Pseudoalteromonadaceae</taxon>
        <taxon>Pseudoalteromonas</taxon>
    </lineage>
</organism>
<dbReference type="InterPro" id="IPR003644">
    <property type="entry name" value="Calx_beta"/>
</dbReference>
<dbReference type="Pfam" id="PF03160">
    <property type="entry name" value="Calx-beta"/>
    <property type="match status" value="1"/>
</dbReference>
<evidence type="ECO:0000256" key="3">
    <source>
        <dbReference type="ARBA" id="ARBA00022837"/>
    </source>
</evidence>
<dbReference type="SUPFAM" id="SSF141072">
    <property type="entry name" value="CalX-like"/>
    <property type="match status" value="1"/>
</dbReference>
<sequence>MYRFFTLSSLAIAISTASLSLSANECKGELYGINAGRGETGILFKLNEQLQSVEADSVAKFSSAALAYDTQQNRIYYVSAPRALDYKVDISHLNLSSSEKKHLPISGSRFKYTKLAFYDVNTQSHTEIGRTKGVISLVFDETNNRLIGSTFSELYEINPQTAEYTKLADLGTLSGKYRGDLAFYENELVLVTSTTSYKINKSDYSVEKLAKHNLTAVTGATVDKAGNLIISRTKINDLGHTNKSDIYKLNPYSGNTCFISEVPVRLNDLTTNTSISTACYTAPLCETDPLPSISISAIEDTVTEGQTLSFTVSLSNSYYQNVEVEVSAIEGTATSADYNFATQLITFTAGETDSTIEIPTIDNAEFSETKSFTIQATANSNSTGNANAPAMILNDDAECTPTPYTKINYQFVSESAGYNNDWGLKVNNQFIKLLDEYGGSGSYQLPASTQFDYALALNGNASKLTNNFRWHGQKQYWEDQNDGDYNDFVVTVWTEQIQVGCN</sequence>
<keyword evidence="7" id="KW-1185">Reference proteome</keyword>
<dbReference type="Proteomes" id="UP000061457">
    <property type="component" value="Chromosome I"/>
</dbReference>
<protein>
    <submittedName>
        <fullName evidence="6">Endoglucanase</fullName>
    </submittedName>
</protein>
<dbReference type="GO" id="GO:0007154">
    <property type="term" value="P:cell communication"/>
    <property type="evidence" value="ECO:0007669"/>
    <property type="project" value="InterPro"/>
</dbReference>
<dbReference type="OrthoDB" id="5918553at2"/>
<evidence type="ECO:0000313" key="6">
    <source>
        <dbReference type="EMBL" id="ALO42203.1"/>
    </source>
</evidence>
<dbReference type="Gene3D" id="2.60.40.2030">
    <property type="match status" value="1"/>
</dbReference>
<dbReference type="RefSeq" id="WP_058029877.1">
    <property type="nucleotide sequence ID" value="NZ_CP013187.1"/>
</dbReference>
<dbReference type="GO" id="GO:0016020">
    <property type="term" value="C:membrane"/>
    <property type="evidence" value="ECO:0007669"/>
    <property type="project" value="InterPro"/>
</dbReference>
<name>A0A0S2K1L1_9GAMM</name>
<feature type="chain" id="PRO_5006600907" evidence="4">
    <location>
        <begin position="24"/>
        <end position="502"/>
    </location>
</feature>
<dbReference type="KEGG" id="pphe:PP2015_1701"/>
<reference evidence="6 7" key="1">
    <citation type="submission" date="2015-11" db="EMBL/GenBank/DDBJ databases">
        <authorList>
            <person name="Zhang Y."/>
            <person name="Guo Z."/>
        </authorList>
    </citation>
    <scope>NUCLEOTIDE SEQUENCE [LARGE SCALE GENOMIC DNA]</scope>
    <source>
        <strain evidence="6 7">KCTC 12086</strain>
    </source>
</reference>
<dbReference type="SUPFAM" id="SSF69304">
    <property type="entry name" value="Tricorn protease N-terminal domain"/>
    <property type="match status" value="1"/>
</dbReference>
<evidence type="ECO:0000256" key="4">
    <source>
        <dbReference type="SAM" id="SignalP"/>
    </source>
</evidence>
<feature type="domain" description="Calx-beta" evidence="5">
    <location>
        <begin position="306"/>
        <end position="392"/>
    </location>
</feature>
<dbReference type="InterPro" id="IPR038081">
    <property type="entry name" value="CalX-like_sf"/>
</dbReference>
<evidence type="ECO:0000259" key="5">
    <source>
        <dbReference type="Pfam" id="PF03160"/>
    </source>
</evidence>
<evidence type="ECO:0000256" key="2">
    <source>
        <dbReference type="ARBA" id="ARBA00022737"/>
    </source>
</evidence>
<keyword evidence="1 4" id="KW-0732">Signal</keyword>